<feature type="region of interest" description="Disordered" evidence="9">
    <location>
        <begin position="37"/>
        <end position="65"/>
    </location>
</feature>
<evidence type="ECO:0000256" key="7">
    <source>
        <dbReference type="HAMAP-Rule" id="MF_01428"/>
    </source>
</evidence>
<reference evidence="11 12" key="1">
    <citation type="submission" date="2018-03" db="EMBL/GenBank/DDBJ databases">
        <title>Genome sequencing of Melaminivora sp.</title>
        <authorList>
            <person name="Kim S.-J."/>
            <person name="Heo J."/>
            <person name="Ahn J.-H."/>
            <person name="Kwon S.-W."/>
        </authorList>
    </citation>
    <scope>NUCLEOTIDE SEQUENCE [LARGE SCALE GENOMIC DNA]</scope>
    <source>
        <strain evidence="11 12">SC2-9</strain>
    </source>
</reference>
<dbReference type="GO" id="GO:0005524">
    <property type="term" value="F:ATP binding"/>
    <property type="evidence" value="ECO:0007669"/>
    <property type="project" value="UniProtKB-KW"/>
</dbReference>
<comment type="similarity">
    <text evidence="7">Belongs to the class-I aminoacyl-tRNA synthetase family. GluQ subfamily.</text>
</comment>
<evidence type="ECO:0000256" key="4">
    <source>
        <dbReference type="ARBA" id="ARBA00022833"/>
    </source>
</evidence>
<dbReference type="Gene3D" id="3.40.50.620">
    <property type="entry name" value="HUPs"/>
    <property type="match status" value="1"/>
</dbReference>
<name>A0A2R3QGB4_9BURK</name>
<proteinExistence type="inferred from homology"/>
<feature type="binding site" evidence="7">
    <location>
        <position position="220"/>
    </location>
    <ligand>
        <name>Zn(2+)</name>
        <dbReference type="ChEBI" id="CHEBI:29105"/>
    </ligand>
</feature>
<dbReference type="OrthoDB" id="9807503at2"/>
<organism evidence="11 12">
    <name type="scientific">Melaminivora suipulveris</name>
    <dbReference type="NCBI Taxonomy" id="2109913"/>
    <lineage>
        <taxon>Bacteria</taxon>
        <taxon>Pseudomonadati</taxon>
        <taxon>Pseudomonadota</taxon>
        <taxon>Betaproteobacteria</taxon>
        <taxon>Burkholderiales</taxon>
        <taxon>Comamonadaceae</taxon>
        <taxon>Melaminivora</taxon>
    </lineage>
</organism>
<dbReference type="KEGG" id="mela:C6568_17070"/>
<dbReference type="InterPro" id="IPR049940">
    <property type="entry name" value="GluQ/Sye"/>
</dbReference>
<evidence type="ECO:0000256" key="1">
    <source>
        <dbReference type="ARBA" id="ARBA00022598"/>
    </source>
</evidence>
<accession>A0A2R3QGB4</accession>
<evidence type="ECO:0000259" key="10">
    <source>
        <dbReference type="Pfam" id="PF00749"/>
    </source>
</evidence>
<evidence type="ECO:0000256" key="5">
    <source>
        <dbReference type="ARBA" id="ARBA00022840"/>
    </source>
</evidence>
<keyword evidence="3 7" id="KW-0547">Nucleotide-binding</keyword>
<dbReference type="AlphaFoldDB" id="A0A2R3QGB4"/>
<keyword evidence="8" id="KW-0648">Protein biosynthesis</keyword>
<evidence type="ECO:0000256" key="9">
    <source>
        <dbReference type="SAM" id="MobiDB-lite"/>
    </source>
</evidence>
<feature type="binding site" evidence="7">
    <location>
        <begin position="98"/>
        <end position="102"/>
    </location>
    <ligand>
        <name>L-glutamate</name>
        <dbReference type="ChEBI" id="CHEBI:29985"/>
    </ligand>
</feature>
<dbReference type="EC" id="6.1.1.-" evidence="7"/>
<dbReference type="GO" id="GO:0006400">
    <property type="term" value="P:tRNA modification"/>
    <property type="evidence" value="ECO:0007669"/>
    <property type="project" value="InterPro"/>
</dbReference>
<feature type="short sequence motif" description="'KMSKS' region" evidence="7">
    <location>
        <begin position="351"/>
        <end position="355"/>
    </location>
</feature>
<dbReference type="Proteomes" id="UP000237925">
    <property type="component" value="Chromosome"/>
</dbReference>
<evidence type="ECO:0000256" key="8">
    <source>
        <dbReference type="RuleBase" id="RU363037"/>
    </source>
</evidence>
<keyword evidence="6 7" id="KW-0030">Aminoacyl-tRNA synthetase</keyword>
<feature type="binding site" evidence="7">
    <location>
        <position position="192"/>
    </location>
    <ligand>
        <name>Zn(2+)</name>
        <dbReference type="ChEBI" id="CHEBI:29105"/>
    </ligand>
</feature>
<dbReference type="GO" id="GO:0005829">
    <property type="term" value="C:cytosol"/>
    <property type="evidence" value="ECO:0007669"/>
    <property type="project" value="TreeGrafter"/>
</dbReference>
<dbReference type="PANTHER" id="PTHR43311">
    <property type="entry name" value="GLUTAMATE--TRNA LIGASE"/>
    <property type="match status" value="1"/>
</dbReference>
<dbReference type="InterPro" id="IPR014729">
    <property type="entry name" value="Rossmann-like_a/b/a_fold"/>
</dbReference>
<comment type="cofactor">
    <cofactor evidence="7">
        <name>Zn(2+)</name>
        <dbReference type="ChEBI" id="CHEBI:29105"/>
    </cofactor>
    <text evidence="7">Binds 1 zinc ion per subunit.</text>
</comment>
<feature type="binding site" evidence="7">
    <location>
        <position position="134"/>
    </location>
    <ligand>
        <name>L-glutamate</name>
        <dbReference type="ChEBI" id="CHEBI:29985"/>
    </ligand>
</feature>
<dbReference type="HAMAP" id="MF_01428">
    <property type="entry name" value="Glu_Q_tRNA_synth"/>
    <property type="match status" value="1"/>
</dbReference>
<evidence type="ECO:0000256" key="2">
    <source>
        <dbReference type="ARBA" id="ARBA00022723"/>
    </source>
</evidence>
<feature type="binding site" evidence="7">
    <location>
        <position position="216"/>
    </location>
    <ligand>
        <name>Zn(2+)</name>
        <dbReference type="ChEBI" id="CHEBI:29105"/>
    </ligand>
</feature>
<gene>
    <name evidence="7" type="primary">gluQ</name>
    <name evidence="11" type="ORF">C6568_17070</name>
</gene>
<keyword evidence="2 7" id="KW-0479">Metal-binding</keyword>
<protein>
    <recommendedName>
        <fullName evidence="7">Glutamyl-Q tRNA(Asp) synthetase</fullName>
        <shortName evidence="7">Glu-Q-RSs</shortName>
        <ecNumber evidence="7">6.1.1.-</ecNumber>
    </recommendedName>
</protein>
<comment type="function">
    <text evidence="7">Catalyzes the tRNA-independent activation of glutamate in presence of ATP and the subsequent transfer of glutamate onto a tRNA(Asp). Glutamate is transferred on the 2-amino-5-(4,5-dihydroxy-2-cyclopenten-1-yl) moiety of the queuosine in the wobble position of the QUC anticodon.</text>
</comment>
<dbReference type="InterPro" id="IPR020058">
    <property type="entry name" value="Glu/Gln-tRNA-synth_Ib_cat-dom"/>
</dbReference>
<dbReference type="SUPFAM" id="SSF52374">
    <property type="entry name" value="Nucleotidylyl transferase"/>
    <property type="match status" value="1"/>
</dbReference>
<evidence type="ECO:0000313" key="12">
    <source>
        <dbReference type="Proteomes" id="UP000237925"/>
    </source>
</evidence>
<feature type="domain" description="Glutamyl/glutaminyl-tRNA synthetase class Ib catalytic" evidence="10">
    <location>
        <begin position="97"/>
        <end position="198"/>
    </location>
</feature>
<dbReference type="Pfam" id="PF00749">
    <property type="entry name" value="tRNA-synt_1c"/>
    <property type="match status" value="2"/>
</dbReference>
<evidence type="ECO:0000256" key="3">
    <source>
        <dbReference type="ARBA" id="ARBA00022741"/>
    </source>
</evidence>
<feature type="binding site" evidence="7">
    <location>
        <position position="190"/>
    </location>
    <ligand>
        <name>Zn(2+)</name>
        <dbReference type="ChEBI" id="CHEBI:29105"/>
    </ligand>
</feature>
<dbReference type="InterPro" id="IPR022380">
    <property type="entry name" value="Glu-Q_tRNA(Asp)_Synthase"/>
</dbReference>
<feature type="compositionally biased region" description="Low complexity" evidence="9">
    <location>
        <begin position="52"/>
        <end position="65"/>
    </location>
</feature>
<dbReference type="InterPro" id="IPR000924">
    <property type="entry name" value="Glu/Gln-tRNA-synth"/>
</dbReference>
<feature type="short sequence motif" description="'HIGH' region" evidence="7">
    <location>
        <begin position="101"/>
        <end position="111"/>
    </location>
</feature>
<dbReference type="PANTHER" id="PTHR43311:SF1">
    <property type="entry name" value="GLUTAMYL-Q TRNA(ASP) SYNTHETASE"/>
    <property type="match status" value="1"/>
</dbReference>
<dbReference type="NCBIfam" id="NF004315">
    <property type="entry name" value="PRK05710.1-4"/>
    <property type="match status" value="1"/>
</dbReference>
<dbReference type="NCBIfam" id="TIGR03838">
    <property type="entry name" value="queuosine_YadB"/>
    <property type="match status" value="1"/>
</dbReference>
<sequence length="407" mass="44197">MRASAPSSRAPLPKSPASTPHPRTAWCAAGRTRKRKARWASPSCGTPPPAWAPAATGAWGTGWRTPSSPACRWRWRRPDRSRAGRGARPAWNVRYVGRFAPSPTGPLHAGSLVAALASWLDARAAGGRWLVRIEDIDPPRCPAGATERILRQLAACQLLPDEPPLLQSQRDAHYQQALDDLVARGLVYPCACTRRDIDAALAARGLVHQRHVERPYPGTCRAGLNGGTPRAWRLRAEEYQSNQPSAGVNERPDAMFLITNAGVRWHDRRLGAQFQDVAAQVGDFVLRRADGLWSYQLAVVVDDAAQGITHVVRGEDLVDNTPRQILLQAALALPTPRYLHTPLVRGSDGEKLSKQHGAPAIDETRPLDALAAAARVLALPAAPPDATPAQALALWARAWGETYNRAP</sequence>
<dbReference type="GO" id="GO:0008270">
    <property type="term" value="F:zinc ion binding"/>
    <property type="evidence" value="ECO:0007669"/>
    <property type="project" value="UniProtKB-UniRule"/>
</dbReference>
<keyword evidence="1 7" id="KW-0436">Ligase</keyword>
<evidence type="ECO:0000313" key="11">
    <source>
        <dbReference type="EMBL" id="AVO50744.1"/>
    </source>
</evidence>
<feature type="binding site" evidence="7">
    <location>
        <position position="354"/>
    </location>
    <ligand>
        <name>ATP</name>
        <dbReference type="ChEBI" id="CHEBI:30616"/>
    </ligand>
</feature>
<dbReference type="EMBL" id="CP027667">
    <property type="protein sequence ID" value="AVO50744.1"/>
    <property type="molecule type" value="Genomic_DNA"/>
</dbReference>
<feature type="binding site" evidence="7">
    <location>
        <position position="313"/>
    </location>
    <ligand>
        <name>L-glutamate</name>
        <dbReference type="ChEBI" id="CHEBI:29985"/>
    </ligand>
</feature>
<evidence type="ECO:0000256" key="6">
    <source>
        <dbReference type="ARBA" id="ARBA00023146"/>
    </source>
</evidence>
<dbReference type="GO" id="GO:0006424">
    <property type="term" value="P:glutamyl-tRNA aminoacylation"/>
    <property type="evidence" value="ECO:0007669"/>
    <property type="project" value="InterPro"/>
</dbReference>
<dbReference type="PRINTS" id="PR00987">
    <property type="entry name" value="TRNASYNTHGLU"/>
</dbReference>
<keyword evidence="12" id="KW-1185">Reference proteome</keyword>
<feature type="binding site" evidence="7">
    <location>
        <position position="295"/>
    </location>
    <ligand>
        <name>L-glutamate</name>
        <dbReference type="ChEBI" id="CHEBI:29985"/>
    </ligand>
</feature>
<dbReference type="NCBIfam" id="NF004313">
    <property type="entry name" value="PRK05710.1-2"/>
    <property type="match status" value="1"/>
</dbReference>
<feature type="region of interest" description="Disordered" evidence="9">
    <location>
        <begin position="1"/>
        <end position="24"/>
    </location>
</feature>
<keyword evidence="5 7" id="KW-0067">ATP-binding</keyword>
<dbReference type="GO" id="GO:0004818">
    <property type="term" value="F:glutamate-tRNA ligase activity"/>
    <property type="evidence" value="ECO:0007669"/>
    <property type="project" value="TreeGrafter"/>
</dbReference>
<feature type="domain" description="Glutamyl/glutaminyl-tRNA synthetase class Ib catalytic" evidence="10">
    <location>
        <begin position="280"/>
        <end position="360"/>
    </location>
</feature>
<keyword evidence="4 7" id="KW-0862">Zinc</keyword>